<dbReference type="InterPro" id="IPR045895">
    <property type="entry name" value="bHLH91-like"/>
</dbReference>
<evidence type="ECO:0000256" key="2">
    <source>
        <dbReference type="ARBA" id="ARBA00023015"/>
    </source>
</evidence>
<evidence type="ECO:0000259" key="5">
    <source>
        <dbReference type="PROSITE" id="PS50888"/>
    </source>
</evidence>
<evidence type="ECO:0000313" key="7">
    <source>
        <dbReference type="Proteomes" id="UP000233551"/>
    </source>
</evidence>
<keyword evidence="2" id="KW-0805">Transcription regulation</keyword>
<keyword evidence="4" id="KW-0539">Nucleus</keyword>
<evidence type="ECO:0000313" key="6">
    <source>
        <dbReference type="EMBL" id="PKI59389.1"/>
    </source>
</evidence>
<organism evidence="6 7">
    <name type="scientific">Punica granatum</name>
    <name type="common">Pomegranate</name>
    <dbReference type="NCBI Taxonomy" id="22663"/>
    <lineage>
        <taxon>Eukaryota</taxon>
        <taxon>Viridiplantae</taxon>
        <taxon>Streptophyta</taxon>
        <taxon>Embryophyta</taxon>
        <taxon>Tracheophyta</taxon>
        <taxon>Spermatophyta</taxon>
        <taxon>Magnoliopsida</taxon>
        <taxon>eudicotyledons</taxon>
        <taxon>Gunneridae</taxon>
        <taxon>Pentapetalae</taxon>
        <taxon>rosids</taxon>
        <taxon>malvids</taxon>
        <taxon>Myrtales</taxon>
        <taxon>Lythraceae</taxon>
        <taxon>Punica</taxon>
    </lineage>
</organism>
<dbReference type="InterPro" id="IPR045896">
    <property type="entry name" value="MYC1-like_bHLH"/>
</dbReference>
<gene>
    <name evidence="6" type="ORF">CRG98_020220</name>
</gene>
<dbReference type="GO" id="GO:0048658">
    <property type="term" value="P:anther wall tapetum development"/>
    <property type="evidence" value="ECO:0007669"/>
    <property type="project" value="InterPro"/>
</dbReference>
<dbReference type="AlphaFoldDB" id="A0A2I0JSU3"/>
<comment type="subcellular location">
    <subcellularLocation>
        <location evidence="1">Nucleus</location>
    </subcellularLocation>
</comment>
<sequence length="467" mass="52543">MYVETDPDCFDPNDPYSIGEVADCLGFPQALQDPHESSTFEQTMGLHEDVHSNMENCYENNENDTHLMQGMIHDGAATNHLDNQALALGNHQAPIDNNWSYAAQNFDNGPPIMLPDGQIPMIAPTLDLLDLFHNLPPRSSAALLQNQPIPSLIEPIPMGVYDPLLHLAPHPPPPLMRDLFHSLPHGCYRGTSSLFGDGGDDDGGLLYHQNHHQETENGMLKFSQDINVCLGNGRERKATKHFTTDKEKRSQMNDKFAILMSLIPNPIKTDRASVVGEAIEYIKELLRTVDELKLLVEKKRCGMGSRRKRHRMEDGDMESCITDKPISEPDQSYSSALRSSWLQRKSKVTEVDVRIIDDEVTIKLVQRKKINCLLYVSRVLDELHLDLQHVAGGHIGEHYSFLFNSKVLSPFLLLVTDFVWTRKLPMKWILLFLQIYEGSPVFASAIASKLIEAVDGQYAMSCPTGSY</sequence>
<dbReference type="Pfam" id="PF00010">
    <property type="entry name" value="HLH"/>
    <property type="match status" value="1"/>
</dbReference>
<dbReference type="Gene3D" id="4.10.280.10">
    <property type="entry name" value="Helix-loop-helix DNA-binding domain"/>
    <property type="match status" value="1"/>
</dbReference>
<dbReference type="GO" id="GO:0006355">
    <property type="term" value="P:regulation of DNA-templated transcription"/>
    <property type="evidence" value="ECO:0007669"/>
    <property type="project" value="InterPro"/>
</dbReference>
<dbReference type="InterPro" id="IPR036638">
    <property type="entry name" value="HLH_DNA-bd_sf"/>
</dbReference>
<proteinExistence type="predicted"/>
<dbReference type="STRING" id="22663.A0A2I0JSU3"/>
<dbReference type="PANTHER" id="PTHR46834">
    <property type="entry name" value="TRANSCRIPTION FACTOR BHLH91"/>
    <property type="match status" value="1"/>
</dbReference>
<dbReference type="SMART" id="SM00353">
    <property type="entry name" value="HLH"/>
    <property type="match status" value="1"/>
</dbReference>
<evidence type="ECO:0000256" key="1">
    <source>
        <dbReference type="ARBA" id="ARBA00004123"/>
    </source>
</evidence>
<dbReference type="CDD" id="cd18918">
    <property type="entry name" value="bHLH_AtMYC1_like"/>
    <property type="match status" value="1"/>
</dbReference>
<evidence type="ECO:0000256" key="3">
    <source>
        <dbReference type="ARBA" id="ARBA00023163"/>
    </source>
</evidence>
<accession>A0A2I0JSU3</accession>
<keyword evidence="7" id="KW-1185">Reference proteome</keyword>
<comment type="caution">
    <text evidence="6">The sequence shown here is derived from an EMBL/GenBank/DDBJ whole genome shotgun (WGS) entry which is preliminary data.</text>
</comment>
<dbReference type="SUPFAM" id="SSF47459">
    <property type="entry name" value="HLH, helix-loop-helix DNA-binding domain"/>
    <property type="match status" value="1"/>
</dbReference>
<dbReference type="PANTHER" id="PTHR46834:SF1">
    <property type="entry name" value="TRANSCRIPTION FACTOR BHLH10"/>
    <property type="match status" value="1"/>
</dbReference>
<protein>
    <recommendedName>
        <fullName evidence="5">BHLH domain-containing protein</fullName>
    </recommendedName>
</protein>
<name>A0A2I0JSU3_PUNGR</name>
<reference evidence="6 7" key="1">
    <citation type="submission" date="2017-11" db="EMBL/GenBank/DDBJ databases">
        <title>De-novo sequencing of pomegranate (Punica granatum L.) genome.</title>
        <authorList>
            <person name="Akparov Z."/>
            <person name="Amiraslanov A."/>
            <person name="Hajiyeva S."/>
            <person name="Abbasov M."/>
            <person name="Kaur K."/>
            <person name="Hamwieh A."/>
            <person name="Solovyev V."/>
            <person name="Salamov A."/>
            <person name="Braich B."/>
            <person name="Kosarev P."/>
            <person name="Mahmoud A."/>
            <person name="Hajiyev E."/>
            <person name="Babayeva S."/>
            <person name="Izzatullayeva V."/>
            <person name="Mammadov A."/>
            <person name="Mammadov A."/>
            <person name="Sharifova S."/>
            <person name="Ojaghi J."/>
            <person name="Eynullazada K."/>
            <person name="Bayramov B."/>
            <person name="Abdulazimova A."/>
            <person name="Shahmuradov I."/>
        </authorList>
    </citation>
    <scope>NUCLEOTIDE SEQUENCE [LARGE SCALE GENOMIC DNA]</scope>
    <source>
        <strain evidence="7">cv. AG2017</strain>
        <tissue evidence="6">Leaf</tissue>
    </source>
</reference>
<dbReference type="GO" id="GO:0005634">
    <property type="term" value="C:nucleus"/>
    <property type="evidence" value="ECO:0007669"/>
    <property type="project" value="UniProtKB-SubCell"/>
</dbReference>
<dbReference type="GO" id="GO:0046983">
    <property type="term" value="F:protein dimerization activity"/>
    <property type="evidence" value="ECO:0007669"/>
    <property type="project" value="InterPro"/>
</dbReference>
<dbReference type="Proteomes" id="UP000233551">
    <property type="component" value="Unassembled WGS sequence"/>
</dbReference>
<keyword evidence="3" id="KW-0804">Transcription</keyword>
<feature type="domain" description="BHLH" evidence="5">
    <location>
        <begin position="236"/>
        <end position="285"/>
    </location>
</feature>
<dbReference type="PROSITE" id="PS50888">
    <property type="entry name" value="BHLH"/>
    <property type="match status" value="1"/>
</dbReference>
<dbReference type="EMBL" id="PGOL01001277">
    <property type="protein sequence ID" value="PKI59389.1"/>
    <property type="molecule type" value="Genomic_DNA"/>
</dbReference>
<dbReference type="InterPro" id="IPR011598">
    <property type="entry name" value="bHLH_dom"/>
</dbReference>
<evidence type="ECO:0000256" key="4">
    <source>
        <dbReference type="ARBA" id="ARBA00023242"/>
    </source>
</evidence>